<evidence type="ECO:0000313" key="4">
    <source>
        <dbReference type="EMBL" id="KAF8747819.1"/>
    </source>
</evidence>
<evidence type="ECO:0000313" key="5">
    <source>
        <dbReference type="Proteomes" id="UP000614334"/>
    </source>
</evidence>
<name>A0A8H7LWI3_9AGAM</name>
<dbReference type="InterPro" id="IPR023780">
    <property type="entry name" value="Chromo_domain"/>
</dbReference>
<dbReference type="EMBL" id="JACYCF010000058">
    <property type="protein sequence ID" value="KAF8747819.1"/>
    <property type="molecule type" value="Genomic_DNA"/>
</dbReference>
<dbReference type="InterPro" id="IPR016197">
    <property type="entry name" value="Chromo-like_dom_sf"/>
</dbReference>
<proteinExistence type="predicted"/>
<dbReference type="InterPro" id="IPR023779">
    <property type="entry name" value="Chromodomain_CS"/>
</dbReference>
<dbReference type="SUPFAM" id="SSF54160">
    <property type="entry name" value="Chromo domain-like"/>
    <property type="match status" value="1"/>
</dbReference>
<dbReference type="PROSITE" id="PS50013">
    <property type="entry name" value="CHROMO_2"/>
    <property type="match status" value="1"/>
</dbReference>
<dbReference type="Pfam" id="PF00385">
    <property type="entry name" value="Chromo"/>
    <property type="match status" value="1"/>
</dbReference>
<dbReference type="Gene3D" id="2.40.50.40">
    <property type="match status" value="1"/>
</dbReference>
<dbReference type="SMART" id="SM00298">
    <property type="entry name" value="CHROMO"/>
    <property type="match status" value="1"/>
</dbReference>
<comment type="caution">
    <text evidence="4">The sequence shown here is derived from an EMBL/GenBank/DDBJ whole genome shotgun (WGS) entry which is preliminary data.</text>
</comment>
<evidence type="ECO:0000259" key="3">
    <source>
        <dbReference type="PROSITE" id="PS50013"/>
    </source>
</evidence>
<comment type="subcellular location">
    <subcellularLocation>
        <location evidence="1">Nucleus</location>
    </subcellularLocation>
</comment>
<dbReference type="Proteomes" id="UP000614334">
    <property type="component" value="Unassembled WGS sequence"/>
</dbReference>
<dbReference type="PRINTS" id="PR00504">
    <property type="entry name" value="CHROMODOMAIN"/>
</dbReference>
<evidence type="ECO:0000256" key="2">
    <source>
        <dbReference type="ARBA" id="ARBA00023242"/>
    </source>
</evidence>
<dbReference type="InterPro" id="IPR056924">
    <property type="entry name" value="SH3_Tf2-1"/>
</dbReference>
<gene>
    <name evidence="4" type="ORF">RHS01_11266</name>
</gene>
<accession>A0A8H7LWI3</accession>
<dbReference type="InterPro" id="IPR051219">
    <property type="entry name" value="Heterochromatin_chromo-domain"/>
</dbReference>
<dbReference type="PANTHER" id="PTHR22812">
    <property type="entry name" value="CHROMOBOX PROTEIN"/>
    <property type="match status" value="1"/>
</dbReference>
<dbReference type="AlphaFoldDB" id="A0A8H7LWI3"/>
<dbReference type="GO" id="GO:0006338">
    <property type="term" value="P:chromatin remodeling"/>
    <property type="evidence" value="ECO:0007669"/>
    <property type="project" value="UniProtKB-ARBA"/>
</dbReference>
<dbReference type="InterPro" id="IPR017984">
    <property type="entry name" value="Chromo_dom_subgr"/>
</dbReference>
<keyword evidence="2" id="KW-0539">Nucleus</keyword>
<protein>
    <submittedName>
        <fullName evidence="4">Integrase core domain</fullName>
    </submittedName>
</protein>
<dbReference type="CDD" id="cd00024">
    <property type="entry name" value="CD_CSD"/>
    <property type="match status" value="1"/>
</dbReference>
<dbReference type="Pfam" id="PF24626">
    <property type="entry name" value="SH3_Tf2-1"/>
    <property type="match status" value="1"/>
</dbReference>
<dbReference type="GO" id="GO:0005634">
    <property type="term" value="C:nucleus"/>
    <property type="evidence" value="ECO:0007669"/>
    <property type="project" value="UniProtKB-SubCell"/>
</dbReference>
<dbReference type="PROSITE" id="PS00598">
    <property type="entry name" value="CHROMO_1"/>
    <property type="match status" value="1"/>
</dbReference>
<reference evidence="4" key="1">
    <citation type="submission" date="2020-09" db="EMBL/GenBank/DDBJ databases">
        <title>Comparative genome analyses of four rice-infecting Rhizoctonia solani isolates reveal extensive enrichment of homogalacturonan modification genes.</title>
        <authorList>
            <person name="Lee D.-Y."/>
            <person name="Jeon J."/>
            <person name="Kim K.-T."/>
            <person name="Cheong K."/>
            <person name="Song H."/>
            <person name="Choi G."/>
            <person name="Ko J."/>
            <person name="Opiyo S.O."/>
            <person name="Zuo S."/>
            <person name="Madhav S."/>
            <person name="Lee Y.-H."/>
            <person name="Wang G.-L."/>
        </authorList>
    </citation>
    <scope>NUCLEOTIDE SEQUENCE</scope>
    <source>
        <strain evidence="4">AG1-IA B2</strain>
    </source>
</reference>
<feature type="domain" description="Chromo" evidence="3">
    <location>
        <begin position="160"/>
        <end position="217"/>
    </location>
</feature>
<sequence>MGNTQAPNTLPSTCAMVIIQTSQLETPRKAMSPKPHLADFLKEIQTEAKAALEIAARQNAQYYDLNRREATKLEVGDKVYLSSANIKTSRPSHKLEHKRLGPYKVLEKIGRNSYKLDLPKSMKVHPVFNIALLHKKPVDKYDRDPVPLPPVVTADGEEEYTVERILDSKKVGRQVKYLVKWKGYGPEDNTWEPKAHLANAPEKLAKFHREHPEAAGP</sequence>
<evidence type="ECO:0000256" key="1">
    <source>
        <dbReference type="ARBA" id="ARBA00004123"/>
    </source>
</evidence>
<organism evidence="4 5">
    <name type="scientific">Rhizoctonia solani</name>
    <dbReference type="NCBI Taxonomy" id="456999"/>
    <lineage>
        <taxon>Eukaryota</taxon>
        <taxon>Fungi</taxon>
        <taxon>Dikarya</taxon>
        <taxon>Basidiomycota</taxon>
        <taxon>Agaricomycotina</taxon>
        <taxon>Agaricomycetes</taxon>
        <taxon>Cantharellales</taxon>
        <taxon>Ceratobasidiaceae</taxon>
        <taxon>Rhizoctonia</taxon>
    </lineage>
</organism>
<dbReference type="InterPro" id="IPR000953">
    <property type="entry name" value="Chromo/chromo_shadow_dom"/>
</dbReference>